<dbReference type="GO" id="GO:0000724">
    <property type="term" value="P:double-strand break repair via homologous recombination"/>
    <property type="evidence" value="ECO:0007669"/>
    <property type="project" value="TreeGrafter"/>
</dbReference>
<gene>
    <name evidence="4" type="ORF">D9758_009896</name>
</gene>
<feature type="region of interest" description="Disordered" evidence="2">
    <location>
        <begin position="835"/>
        <end position="924"/>
    </location>
</feature>
<dbReference type="GO" id="GO:0003676">
    <property type="term" value="F:nucleic acid binding"/>
    <property type="evidence" value="ECO:0007669"/>
    <property type="project" value="InterPro"/>
</dbReference>
<evidence type="ECO:0000313" key="4">
    <source>
        <dbReference type="EMBL" id="KAF5367683.1"/>
    </source>
</evidence>
<evidence type="ECO:0000256" key="2">
    <source>
        <dbReference type="SAM" id="MobiDB-lite"/>
    </source>
</evidence>
<dbReference type="Gene3D" id="3.40.50.300">
    <property type="entry name" value="P-loop containing nucleotide triphosphate hydrolases"/>
    <property type="match status" value="2"/>
</dbReference>
<dbReference type="Pfam" id="PF18759">
    <property type="entry name" value="Plavaka"/>
    <property type="match status" value="1"/>
</dbReference>
<sequence>MYLKCFIGIKCDANGTPLPPGAPPPPFPPIENVWAPFEDEVQFRLSDFLYRKVEMSQSDIDYLMELWVLSAARYGGESPFQDHDEMYKALDRIRVGGVAWECFESVVPESLPVDAPQWLCRSYQVWYRNTDAVVSNMLENPEFAQDFNVSPLVERDTNGHCRWSDFMSGNYAFNHSSRIFVETPSTEGSIKRLFLKLFKPCCGPFSIVFMSNPYLWRDTDGYNMLKSIVSRCILQWPSGLHDYQVQYLPLLLDKGDILLVTATGDRKSTFFIVPILAHLKIRSHPDLYLSQFTHNVKEHPVGIVITPTKGLAASIVAELAEFGLSGISLCRETIADFRLQGVDYVKLVCACQTWQVILVDPEHLTEPEWHQIFQHKTFIRNLVYFCIEEVHLIHTWGVDFRIAFSFIGRFARSHLPETVPILGLSATCPPGRSTNDICTSLGLRPGAFTLVWRSNERKNIQLILEIQKRAGKSHKYAQIADYIRSGRKTIIHVNTLPDCYDIFLFLWNLLPSHCDKLRRIRMYHALCTDTYNRETFRLVDEDPYLQVVIATIRFSNGINRKKILDSISWGFPKSLDLFLQQVGRVVRGDDPDVIGRGIAIVSSNLIKKVKEYIQHDNPNGTTATSTRRSKGQKKKGMEDPGVIDEGTALYISEEYCKTACVNQYYANPDTSTSFLDCHAAHRPVYCKPCAVRHDKYYSFTLPPYPNDFVLPPDWLPTPPWPRAKSKKAQKSHTNLGKKEREDLRCFFLDFRRVVWKEADLDSNIGLCYYPVAWFFPDSLINEILDNFFLIDTLDALVIILKLKSWHFTDRYGSHLFELLEVWRELLRWWRGEVHNGKGRKGKKSNSCDNESGDHTDEDMESPAQPSSPIPINHYTSCPNQPGPSRAPRAPRAPRQPQESVAAVTATYGPTRTTGRGIEASDPDH</sequence>
<dbReference type="PROSITE" id="PS51192">
    <property type="entry name" value="HELICASE_ATP_BIND_1"/>
    <property type="match status" value="1"/>
</dbReference>
<dbReference type="GO" id="GO:0043138">
    <property type="term" value="F:3'-5' DNA helicase activity"/>
    <property type="evidence" value="ECO:0007669"/>
    <property type="project" value="TreeGrafter"/>
</dbReference>
<dbReference type="InterPro" id="IPR027417">
    <property type="entry name" value="P-loop_NTPase"/>
</dbReference>
<dbReference type="GO" id="GO:0005737">
    <property type="term" value="C:cytoplasm"/>
    <property type="evidence" value="ECO:0007669"/>
    <property type="project" value="TreeGrafter"/>
</dbReference>
<evidence type="ECO:0000259" key="3">
    <source>
        <dbReference type="PROSITE" id="PS51192"/>
    </source>
</evidence>
<dbReference type="InterPro" id="IPR041078">
    <property type="entry name" value="Plavaka"/>
</dbReference>
<dbReference type="OrthoDB" id="3260945at2759"/>
<dbReference type="EMBL" id="JAACJM010000018">
    <property type="protein sequence ID" value="KAF5367683.1"/>
    <property type="molecule type" value="Genomic_DNA"/>
</dbReference>
<comment type="similarity">
    <text evidence="1">Belongs to the helicase family. RecQ subfamily.</text>
</comment>
<proteinExistence type="inferred from homology"/>
<evidence type="ECO:0000256" key="1">
    <source>
        <dbReference type="ARBA" id="ARBA00005446"/>
    </source>
</evidence>
<evidence type="ECO:0000313" key="5">
    <source>
        <dbReference type="Proteomes" id="UP000559256"/>
    </source>
</evidence>
<name>A0A8H5GM75_9AGAR</name>
<dbReference type="SMART" id="SM00487">
    <property type="entry name" value="DEXDc"/>
    <property type="match status" value="1"/>
</dbReference>
<accession>A0A8H5GM75</accession>
<comment type="caution">
    <text evidence="4">The sequence shown here is derived from an EMBL/GenBank/DDBJ whole genome shotgun (WGS) entry which is preliminary data.</text>
</comment>
<dbReference type="GO" id="GO:0009378">
    <property type="term" value="F:four-way junction helicase activity"/>
    <property type="evidence" value="ECO:0007669"/>
    <property type="project" value="TreeGrafter"/>
</dbReference>
<dbReference type="AlphaFoldDB" id="A0A8H5GM75"/>
<dbReference type="InterPro" id="IPR011545">
    <property type="entry name" value="DEAD/DEAH_box_helicase_dom"/>
</dbReference>
<reference evidence="4 5" key="1">
    <citation type="journal article" date="2020" name="ISME J.">
        <title>Uncovering the hidden diversity of litter-decomposition mechanisms in mushroom-forming fungi.</title>
        <authorList>
            <person name="Floudas D."/>
            <person name="Bentzer J."/>
            <person name="Ahren D."/>
            <person name="Johansson T."/>
            <person name="Persson P."/>
            <person name="Tunlid A."/>
        </authorList>
    </citation>
    <scope>NUCLEOTIDE SEQUENCE [LARGE SCALE GENOMIC DNA]</scope>
    <source>
        <strain evidence="4 5">CBS 291.85</strain>
    </source>
</reference>
<dbReference type="Proteomes" id="UP000559256">
    <property type="component" value="Unassembled WGS sequence"/>
</dbReference>
<organism evidence="4 5">
    <name type="scientific">Tetrapyrgos nigripes</name>
    <dbReference type="NCBI Taxonomy" id="182062"/>
    <lineage>
        <taxon>Eukaryota</taxon>
        <taxon>Fungi</taxon>
        <taxon>Dikarya</taxon>
        <taxon>Basidiomycota</taxon>
        <taxon>Agaricomycotina</taxon>
        <taxon>Agaricomycetes</taxon>
        <taxon>Agaricomycetidae</taxon>
        <taxon>Agaricales</taxon>
        <taxon>Marasmiineae</taxon>
        <taxon>Marasmiaceae</taxon>
        <taxon>Tetrapyrgos</taxon>
    </lineage>
</organism>
<dbReference type="SUPFAM" id="SSF52540">
    <property type="entry name" value="P-loop containing nucleoside triphosphate hydrolases"/>
    <property type="match status" value="1"/>
</dbReference>
<dbReference type="PANTHER" id="PTHR13710:SF120">
    <property type="entry name" value="BIFUNCTIONAL 3'-5' EXONUCLEASE_ATP-DEPENDENT HELICASE WRN"/>
    <property type="match status" value="1"/>
</dbReference>
<dbReference type="PANTHER" id="PTHR13710">
    <property type="entry name" value="DNA HELICASE RECQ FAMILY MEMBER"/>
    <property type="match status" value="1"/>
</dbReference>
<dbReference type="Pfam" id="PF00270">
    <property type="entry name" value="DEAD"/>
    <property type="match status" value="1"/>
</dbReference>
<protein>
    <recommendedName>
        <fullName evidence="3">Helicase ATP-binding domain-containing protein</fullName>
    </recommendedName>
</protein>
<feature type="compositionally biased region" description="Low complexity" evidence="2">
    <location>
        <begin position="882"/>
        <end position="897"/>
    </location>
</feature>
<dbReference type="GO" id="GO:0005524">
    <property type="term" value="F:ATP binding"/>
    <property type="evidence" value="ECO:0007669"/>
    <property type="project" value="InterPro"/>
</dbReference>
<keyword evidence="5" id="KW-1185">Reference proteome</keyword>
<feature type="region of interest" description="Disordered" evidence="2">
    <location>
        <begin position="616"/>
        <end position="639"/>
    </location>
</feature>
<feature type="domain" description="Helicase ATP-binding" evidence="3">
    <location>
        <begin position="248"/>
        <end position="432"/>
    </location>
</feature>
<dbReference type="GO" id="GO:0005694">
    <property type="term" value="C:chromosome"/>
    <property type="evidence" value="ECO:0007669"/>
    <property type="project" value="TreeGrafter"/>
</dbReference>
<dbReference type="GO" id="GO:0005634">
    <property type="term" value="C:nucleus"/>
    <property type="evidence" value="ECO:0007669"/>
    <property type="project" value="TreeGrafter"/>
</dbReference>
<feature type="compositionally biased region" description="Polar residues" evidence="2">
    <location>
        <begin position="616"/>
        <end position="626"/>
    </location>
</feature>
<dbReference type="InterPro" id="IPR014001">
    <property type="entry name" value="Helicase_ATP-bd"/>
</dbReference>